<protein>
    <recommendedName>
        <fullName evidence="7">Pentatricopeptide repeat-containing protein</fullName>
    </recommendedName>
</protein>
<dbReference type="PANTHER" id="PTHR47938">
    <property type="entry name" value="RESPIRATORY COMPLEX I CHAPERONE (CIA84), PUTATIVE (AFU_ORTHOLOGUE AFUA_2G06020)-RELATED"/>
    <property type="match status" value="1"/>
</dbReference>
<feature type="repeat" description="PPR" evidence="3">
    <location>
        <begin position="551"/>
        <end position="585"/>
    </location>
</feature>
<feature type="repeat" description="PPR" evidence="3">
    <location>
        <begin position="364"/>
        <end position="398"/>
    </location>
</feature>
<evidence type="ECO:0000313" key="5">
    <source>
        <dbReference type="EMBL" id="GAA0143151.1"/>
    </source>
</evidence>
<evidence type="ECO:0000256" key="4">
    <source>
        <dbReference type="SAM" id="MobiDB-lite"/>
    </source>
</evidence>
<feature type="repeat" description="PPR" evidence="3">
    <location>
        <begin position="329"/>
        <end position="363"/>
    </location>
</feature>
<dbReference type="Gene3D" id="1.25.40.10">
    <property type="entry name" value="Tetratricopeptide repeat domain"/>
    <property type="match status" value="6"/>
</dbReference>
<feature type="repeat" description="PPR" evidence="3">
    <location>
        <begin position="224"/>
        <end position="258"/>
    </location>
</feature>
<dbReference type="Pfam" id="PF12854">
    <property type="entry name" value="PPR_1"/>
    <property type="match status" value="1"/>
</dbReference>
<dbReference type="AlphaFoldDB" id="A0AAV3NXI9"/>
<feature type="repeat" description="PPR" evidence="3">
    <location>
        <begin position="399"/>
        <end position="433"/>
    </location>
</feature>
<feature type="repeat" description="PPR" evidence="3">
    <location>
        <begin position="469"/>
        <end position="503"/>
    </location>
</feature>
<proteinExistence type="inferred from homology"/>
<keyword evidence="2" id="KW-0677">Repeat</keyword>
<name>A0AAV3NXI9_LITER</name>
<evidence type="ECO:0000256" key="3">
    <source>
        <dbReference type="PROSITE-ProRule" id="PRU00708"/>
    </source>
</evidence>
<evidence type="ECO:0000313" key="6">
    <source>
        <dbReference type="Proteomes" id="UP001454036"/>
    </source>
</evidence>
<dbReference type="PROSITE" id="PS51375">
    <property type="entry name" value="PPR"/>
    <property type="match status" value="11"/>
</dbReference>
<evidence type="ECO:0000256" key="1">
    <source>
        <dbReference type="ARBA" id="ARBA00007626"/>
    </source>
</evidence>
<dbReference type="Pfam" id="PF01535">
    <property type="entry name" value="PPR"/>
    <property type="match status" value="2"/>
</dbReference>
<evidence type="ECO:0000256" key="2">
    <source>
        <dbReference type="ARBA" id="ARBA00022737"/>
    </source>
</evidence>
<comment type="caution">
    <text evidence="5">The sequence shown here is derived from an EMBL/GenBank/DDBJ whole genome shotgun (WGS) entry which is preliminary data.</text>
</comment>
<reference evidence="5 6" key="1">
    <citation type="submission" date="2024-01" db="EMBL/GenBank/DDBJ databases">
        <title>The complete chloroplast genome sequence of Lithospermum erythrorhizon: insights into the phylogenetic relationship among Boraginaceae species and the maternal lineages of purple gromwells.</title>
        <authorList>
            <person name="Okada T."/>
            <person name="Watanabe K."/>
        </authorList>
    </citation>
    <scope>NUCLEOTIDE SEQUENCE [LARGE SCALE GENOMIC DNA]</scope>
</reference>
<sequence length="841" mass="95619">MKYLQYLHQLRSAASKPRPQPPPFSTYTTTTTDPAASNDLLNLIATASPMEPALNKVHHFLNAQLITSLIQEQPDPYLSFRFFIWTTNFTRFRNRVSTNLIIDKLICSCTSDKQEIKKGDGNEKKQECEKSDEKLFDLYWSVLDEVKEGNYDVGSGAFGVLIKAYGKVGKAEKAVEAFGRMKEFGCEANLFTYNAVLRVLVEKEVTVLALNVFNTMLKSNCKPDCSTFNVLINGLCKNGRMEDAIKTFDEMSDRGIVPNRITYMVVLMGLCRAKRVDDAYRLFRTMRSSGCEPDSVIYDVLVDGFCKMGRIGQALELSESFGEAGYVMGLHGYSSLIHGLVKTNRTDEAFQFFWKIFKLGITPDVVLYTIMIHGLCRMRRLKDAVNLARDMTDRGLVPDTPCYNTLIKGFCDMGLLDQARSLWLEISKNGCLPSSCTYDILIQCMCKNGLVDEAQQIFNDMEKFGGSASVPTFNALIDGLCKAGKLEAARLIFYRMEIGKNPSVFLRLSQGAYGVVDSNSLQMMVEKLCESGLVLKAYKILTQLADEVVPDIYTYNILINGFCKVGKVDFALKLYEELHLKGNSPDLVTYVTLIDGLFRVGREVDGIKFYELVSKSEFSHLPEAHKVVMKWHCRRGKTSFALSIWLKHQKSLVGGQDDETLRFVEKLVEMDDMVRALKLLLKRDIKLKNMDSGPYNIILIGLCQARRTNEAMELFLILKETSWYISPPSCVLLISYLLREQNIDHAVDVFLYTLEKGLHLMPRVCNNLIGSLLRWQERATDAFHLLKQMKYTGYDLNAYLHDGTRFLLYRQWSTRPIENDTPRWDDFSAKIHLPLPAVTNW</sequence>
<dbReference type="InterPro" id="IPR011990">
    <property type="entry name" value="TPR-like_helical_dom_sf"/>
</dbReference>
<feature type="region of interest" description="Disordered" evidence="4">
    <location>
        <begin position="13"/>
        <end position="33"/>
    </location>
</feature>
<feature type="repeat" description="PPR" evidence="3">
    <location>
        <begin position="259"/>
        <end position="293"/>
    </location>
</feature>
<dbReference type="PANTHER" id="PTHR47938:SF35">
    <property type="entry name" value="PENTATRICOPEPTIDE REPEAT-CONTAINING PROTEIN 4, MITOCHONDRIAL-RELATED"/>
    <property type="match status" value="1"/>
</dbReference>
<keyword evidence="6" id="KW-1185">Reference proteome</keyword>
<dbReference type="Proteomes" id="UP001454036">
    <property type="component" value="Unassembled WGS sequence"/>
</dbReference>
<dbReference type="EMBL" id="BAABME010015826">
    <property type="protein sequence ID" value="GAA0143151.1"/>
    <property type="molecule type" value="Genomic_DNA"/>
</dbReference>
<feature type="repeat" description="PPR" evidence="3">
    <location>
        <begin position="294"/>
        <end position="328"/>
    </location>
</feature>
<dbReference type="InterPro" id="IPR002885">
    <property type="entry name" value="PPR_rpt"/>
</dbReference>
<dbReference type="NCBIfam" id="TIGR00756">
    <property type="entry name" value="PPR"/>
    <property type="match status" value="10"/>
</dbReference>
<dbReference type="Pfam" id="PF13041">
    <property type="entry name" value="PPR_2"/>
    <property type="match status" value="5"/>
</dbReference>
<evidence type="ECO:0008006" key="7">
    <source>
        <dbReference type="Google" id="ProtNLM"/>
    </source>
</evidence>
<gene>
    <name evidence="5" type="ORF">LIER_35687</name>
</gene>
<accession>A0AAV3NXI9</accession>
<feature type="repeat" description="PPR" evidence="3">
    <location>
        <begin position="154"/>
        <end position="188"/>
    </location>
</feature>
<dbReference type="GO" id="GO:0003729">
    <property type="term" value="F:mRNA binding"/>
    <property type="evidence" value="ECO:0007669"/>
    <property type="project" value="TreeGrafter"/>
</dbReference>
<comment type="similarity">
    <text evidence="1">Belongs to the PPR family. P subfamily.</text>
</comment>
<organism evidence="5 6">
    <name type="scientific">Lithospermum erythrorhizon</name>
    <name type="common">Purple gromwell</name>
    <name type="synonym">Lithospermum officinale var. erythrorhizon</name>
    <dbReference type="NCBI Taxonomy" id="34254"/>
    <lineage>
        <taxon>Eukaryota</taxon>
        <taxon>Viridiplantae</taxon>
        <taxon>Streptophyta</taxon>
        <taxon>Embryophyta</taxon>
        <taxon>Tracheophyta</taxon>
        <taxon>Spermatophyta</taxon>
        <taxon>Magnoliopsida</taxon>
        <taxon>eudicotyledons</taxon>
        <taxon>Gunneridae</taxon>
        <taxon>Pentapetalae</taxon>
        <taxon>asterids</taxon>
        <taxon>lamiids</taxon>
        <taxon>Boraginales</taxon>
        <taxon>Boraginaceae</taxon>
        <taxon>Boraginoideae</taxon>
        <taxon>Lithospermeae</taxon>
        <taxon>Lithospermum</taxon>
    </lineage>
</organism>
<feature type="repeat" description="PPR" evidence="3">
    <location>
        <begin position="434"/>
        <end position="468"/>
    </location>
</feature>
<feature type="repeat" description="PPR" evidence="3">
    <location>
        <begin position="189"/>
        <end position="223"/>
    </location>
</feature>